<dbReference type="eggNOG" id="COG0745">
    <property type="taxonomic scope" value="Bacteria"/>
</dbReference>
<dbReference type="Gene3D" id="1.10.10.60">
    <property type="entry name" value="Homeodomain-like"/>
    <property type="match status" value="1"/>
</dbReference>
<dbReference type="Pfam" id="PF12833">
    <property type="entry name" value="HTH_18"/>
    <property type="match status" value="1"/>
</dbReference>
<evidence type="ECO:0000256" key="3">
    <source>
        <dbReference type="ARBA" id="ARBA00023163"/>
    </source>
</evidence>
<dbReference type="GO" id="GO:0000160">
    <property type="term" value="P:phosphorelay signal transduction system"/>
    <property type="evidence" value="ECO:0007669"/>
    <property type="project" value="InterPro"/>
</dbReference>
<dbReference type="InterPro" id="IPR009057">
    <property type="entry name" value="Homeodomain-like_sf"/>
</dbReference>
<dbReference type="PROSITE" id="PS50110">
    <property type="entry name" value="RESPONSE_REGULATORY"/>
    <property type="match status" value="1"/>
</dbReference>
<dbReference type="SUPFAM" id="SSF46689">
    <property type="entry name" value="Homeodomain-like"/>
    <property type="match status" value="1"/>
</dbReference>
<reference evidence="9" key="1">
    <citation type="submission" date="2007-04" db="EMBL/GenBank/DDBJ databases">
        <title>Complete sequence of Shewanella putrefaciens CN-32.</title>
        <authorList>
            <consortium name="US DOE Joint Genome Institute"/>
            <person name="Copeland A."/>
            <person name="Lucas S."/>
            <person name="Lapidus A."/>
            <person name="Barry K."/>
            <person name="Detter J.C."/>
            <person name="Glavina del Rio T."/>
            <person name="Hammon N."/>
            <person name="Israni S."/>
            <person name="Dalin E."/>
            <person name="Tice H."/>
            <person name="Pitluck S."/>
            <person name="Chain P."/>
            <person name="Malfatti S."/>
            <person name="Shin M."/>
            <person name="Vergez L."/>
            <person name="Schmutz J."/>
            <person name="Larimer F."/>
            <person name="Land M."/>
            <person name="Hauser L."/>
            <person name="Kyrpides N."/>
            <person name="Mikhailova N."/>
            <person name="Romine M.F."/>
            <person name="Fredrickson J."/>
            <person name="Tiedje J."/>
            <person name="Richardson P."/>
        </authorList>
    </citation>
    <scope>NUCLEOTIDE SEQUENCE [LARGE SCALE GENOMIC DNA]</scope>
    <source>
        <strain evidence="9">CN-32</strain>
    </source>
</reference>
<dbReference type="PROSITE" id="PS00041">
    <property type="entry name" value="HTH_ARAC_FAMILY_1"/>
    <property type="match status" value="1"/>
</dbReference>
<dbReference type="SMART" id="SM00342">
    <property type="entry name" value="HTH_ARAC"/>
    <property type="match status" value="1"/>
</dbReference>
<feature type="modified residue" description="4-aspartylphosphate" evidence="4">
    <location>
        <position position="329"/>
    </location>
</feature>
<keyword evidence="6" id="KW-0812">Transmembrane</keyword>
<dbReference type="SUPFAM" id="SSF52172">
    <property type="entry name" value="CheY-like"/>
    <property type="match status" value="1"/>
</dbReference>
<keyword evidence="1" id="KW-0805">Transcription regulation</keyword>
<dbReference type="STRING" id="319224.Sputcn32_3270"/>
<dbReference type="InterPro" id="IPR020449">
    <property type="entry name" value="Tscrpt_reg_AraC-type_HTH"/>
</dbReference>
<evidence type="ECO:0000256" key="5">
    <source>
        <dbReference type="SAM" id="Coils"/>
    </source>
</evidence>
<keyword evidence="6" id="KW-1133">Transmembrane helix</keyword>
<dbReference type="PANTHER" id="PTHR43280">
    <property type="entry name" value="ARAC-FAMILY TRANSCRIPTIONAL REGULATOR"/>
    <property type="match status" value="1"/>
</dbReference>
<evidence type="ECO:0000256" key="2">
    <source>
        <dbReference type="ARBA" id="ARBA00023125"/>
    </source>
</evidence>
<dbReference type="PRINTS" id="PR00032">
    <property type="entry name" value="HTHARAC"/>
</dbReference>
<keyword evidence="6" id="KW-0472">Membrane</keyword>
<feature type="coiled-coil region" evidence="5">
    <location>
        <begin position="48"/>
        <end position="75"/>
    </location>
</feature>
<keyword evidence="2" id="KW-0238">DNA-binding</keyword>
<keyword evidence="3" id="KW-0804">Transcription</keyword>
<dbReference type="Gene3D" id="3.40.50.2300">
    <property type="match status" value="1"/>
</dbReference>
<evidence type="ECO:0000256" key="1">
    <source>
        <dbReference type="ARBA" id="ARBA00023015"/>
    </source>
</evidence>
<evidence type="ECO:0000256" key="4">
    <source>
        <dbReference type="PROSITE-ProRule" id="PRU00169"/>
    </source>
</evidence>
<evidence type="ECO:0000259" key="7">
    <source>
        <dbReference type="PROSITE" id="PS01124"/>
    </source>
</evidence>
<sequence length="544" mass="61816">MGMATIPSLHVSIGEALLSSFSWVLSLTIILVLSFYLAKLTRTYKAKVKSFQVELTQANKTIQSLTQQRECEQRTFGQLFTEITKNVTWLAPYIANTQTHTDEMNALLLRINQLLESTRQWNESSRQMLSSPFLLQPWLKNQLSFEKAKSQQPLPIHISEIPDLLVQTHLELLEKVFSKFCQDIRQSTGIAGYVLEIESKQGLRLTLTGKVEATREEYADDSYLLLKKQVEENGGELCCLHSSQSIAQYTLCLPATVYELPQFTPDFRYLQHHVADESKAKVLIVESDPEFMDWLYYHLAADFRLTLCQTWQGAQYELDEQGAELILCDTQLSDGDAASWLSTLKHQPEYTAIPFVMLTAVDDPQQRLQAWQCYADDYVSKNSDPGLLVVRLNALIENRRLVQQQMLSLSLAINSVQASTSTPVLSTVETLDEQFAKRLRLVIDQHITTQELTVEFVAQQFHTSSRSLQRRVQSVFGLSYSQYLKQTQLQIAKDALVAGHTVKEAAYYAGFTSQNYFGRVFRAEYGVTPSQFKKDASTKPPSLA</sequence>
<dbReference type="EMBL" id="CP000681">
    <property type="protein sequence ID" value="ABP76982.1"/>
    <property type="molecule type" value="Genomic_DNA"/>
</dbReference>
<dbReference type="GO" id="GO:0043565">
    <property type="term" value="F:sequence-specific DNA binding"/>
    <property type="evidence" value="ECO:0007669"/>
    <property type="project" value="InterPro"/>
</dbReference>
<dbReference type="AlphaFoldDB" id="A4YAJ9"/>
<accession>A4YAJ9</accession>
<dbReference type="HOGENOM" id="CLU_507068_0_0_6"/>
<feature type="domain" description="HTH araC/xylS-type" evidence="7">
    <location>
        <begin position="437"/>
        <end position="535"/>
    </location>
</feature>
<dbReference type="PROSITE" id="PS01124">
    <property type="entry name" value="HTH_ARAC_FAMILY_2"/>
    <property type="match status" value="1"/>
</dbReference>
<dbReference type="GO" id="GO:0003700">
    <property type="term" value="F:DNA-binding transcription factor activity"/>
    <property type="evidence" value="ECO:0007669"/>
    <property type="project" value="InterPro"/>
</dbReference>
<dbReference type="PANTHER" id="PTHR43280:SF2">
    <property type="entry name" value="HTH-TYPE TRANSCRIPTIONAL REGULATOR EXSA"/>
    <property type="match status" value="1"/>
</dbReference>
<dbReference type="InterPro" id="IPR018062">
    <property type="entry name" value="HTH_AraC-typ_CS"/>
</dbReference>
<organism evidence="9">
    <name type="scientific">Shewanella putrefaciens (strain CN-32 / ATCC BAA-453)</name>
    <dbReference type="NCBI Taxonomy" id="319224"/>
    <lineage>
        <taxon>Bacteria</taxon>
        <taxon>Pseudomonadati</taxon>
        <taxon>Pseudomonadota</taxon>
        <taxon>Gammaproteobacteria</taxon>
        <taxon>Alteromonadales</taxon>
        <taxon>Shewanellaceae</taxon>
        <taxon>Shewanella</taxon>
    </lineage>
</organism>
<evidence type="ECO:0000256" key="6">
    <source>
        <dbReference type="SAM" id="Phobius"/>
    </source>
</evidence>
<dbReference type="SMART" id="SM00448">
    <property type="entry name" value="REC"/>
    <property type="match status" value="1"/>
</dbReference>
<dbReference type="Pfam" id="PF00072">
    <property type="entry name" value="Response_reg"/>
    <property type="match status" value="1"/>
</dbReference>
<keyword evidence="5" id="KW-0175">Coiled coil</keyword>
<gene>
    <name evidence="9" type="ordered locus">Sputcn32_3270</name>
</gene>
<evidence type="ECO:0000259" key="8">
    <source>
        <dbReference type="PROSITE" id="PS50110"/>
    </source>
</evidence>
<feature type="transmembrane region" description="Helical" evidence="6">
    <location>
        <begin position="20"/>
        <end position="38"/>
    </location>
</feature>
<feature type="domain" description="Response regulatory" evidence="8">
    <location>
        <begin position="281"/>
        <end position="396"/>
    </location>
</feature>
<protein>
    <submittedName>
        <fullName evidence="9">Two component transcriptional regulator, AraC family</fullName>
    </submittedName>
</protein>
<name>A4YAJ9_SHEPC</name>
<dbReference type="InterPro" id="IPR001789">
    <property type="entry name" value="Sig_transdc_resp-reg_receiver"/>
</dbReference>
<dbReference type="InterPro" id="IPR018060">
    <property type="entry name" value="HTH_AraC"/>
</dbReference>
<dbReference type="InterPro" id="IPR011006">
    <property type="entry name" value="CheY-like_superfamily"/>
</dbReference>
<evidence type="ECO:0000313" key="9">
    <source>
        <dbReference type="EMBL" id="ABP76982.1"/>
    </source>
</evidence>
<proteinExistence type="predicted"/>
<dbReference type="KEGG" id="spc:Sputcn32_3270"/>
<keyword evidence="4" id="KW-0597">Phosphoprotein</keyword>